<feature type="transmembrane region" description="Helical" evidence="1">
    <location>
        <begin position="38"/>
        <end position="59"/>
    </location>
</feature>
<feature type="transmembrane region" description="Helical" evidence="1">
    <location>
        <begin position="128"/>
        <end position="152"/>
    </location>
</feature>
<feature type="transmembrane region" description="Helical" evidence="1">
    <location>
        <begin position="12"/>
        <end position="31"/>
    </location>
</feature>
<dbReference type="PANTHER" id="PTHR42109">
    <property type="entry name" value="UNPLACED GENOMIC SCAFFOLD UM_SCAF_CONTIG_1.265, WHOLE GENOME SHOTGUN SEQUENCE"/>
    <property type="match status" value="1"/>
</dbReference>
<organism evidence="3 4">
    <name type="scientific">Glonium stellatum</name>
    <dbReference type="NCBI Taxonomy" id="574774"/>
    <lineage>
        <taxon>Eukaryota</taxon>
        <taxon>Fungi</taxon>
        <taxon>Dikarya</taxon>
        <taxon>Ascomycota</taxon>
        <taxon>Pezizomycotina</taxon>
        <taxon>Dothideomycetes</taxon>
        <taxon>Pleosporomycetidae</taxon>
        <taxon>Gloniales</taxon>
        <taxon>Gloniaceae</taxon>
        <taxon>Glonium</taxon>
    </lineage>
</organism>
<evidence type="ECO:0000313" key="3">
    <source>
        <dbReference type="EMBL" id="OCL07866.1"/>
    </source>
</evidence>
<dbReference type="InterPro" id="IPR056119">
    <property type="entry name" value="DUF7702"/>
</dbReference>
<gene>
    <name evidence="3" type="ORF">AOQ84DRAFT_319295</name>
</gene>
<dbReference type="AlphaFoldDB" id="A0A8E2EZX3"/>
<sequence>MTLDSHGHLAVAQLAIYGPSAILCPLIAIRLGLRKSLCWFYVFVFCSIRIVGCIMEILAEEKKDLNKYQIAGILDGVGLSPLLLATLGLLTFFVVLHLPILTGLIFILVGAKKLFKPDGSDVSKYKTLASVGIVLLILSFLVLVLLTVLTFSRINIHLSPPEKNFIFAILFSIPFLCIRLVYSAIFFFTQNVKFSPIGGDIVIQACLQIPEEMITIFTYLFVGVAFKNDKAVGSRGIS</sequence>
<evidence type="ECO:0000259" key="2">
    <source>
        <dbReference type="Pfam" id="PF24800"/>
    </source>
</evidence>
<evidence type="ECO:0000256" key="1">
    <source>
        <dbReference type="SAM" id="Phobius"/>
    </source>
</evidence>
<dbReference type="Pfam" id="PF24800">
    <property type="entry name" value="DUF7702"/>
    <property type="match status" value="1"/>
</dbReference>
<dbReference type="PANTHER" id="PTHR42109:SF2">
    <property type="entry name" value="INTEGRAL MEMBRANE PROTEIN"/>
    <property type="match status" value="1"/>
</dbReference>
<keyword evidence="1" id="KW-0812">Transmembrane</keyword>
<keyword evidence="4" id="KW-1185">Reference proteome</keyword>
<evidence type="ECO:0000313" key="4">
    <source>
        <dbReference type="Proteomes" id="UP000250140"/>
    </source>
</evidence>
<dbReference type="Proteomes" id="UP000250140">
    <property type="component" value="Unassembled WGS sequence"/>
</dbReference>
<feature type="domain" description="DUF7702" evidence="2">
    <location>
        <begin position="3"/>
        <end position="227"/>
    </location>
</feature>
<dbReference type="EMBL" id="KV749773">
    <property type="protein sequence ID" value="OCL07866.1"/>
    <property type="molecule type" value="Genomic_DNA"/>
</dbReference>
<keyword evidence="1" id="KW-1133">Transmembrane helix</keyword>
<reference evidence="3 4" key="1">
    <citation type="journal article" date="2016" name="Nat. Commun.">
        <title>Ectomycorrhizal ecology is imprinted in the genome of the dominant symbiotic fungus Cenococcum geophilum.</title>
        <authorList>
            <consortium name="DOE Joint Genome Institute"/>
            <person name="Peter M."/>
            <person name="Kohler A."/>
            <person name="Ohm R.A."/>
            <person name="Kuo A."/>
            <person name="Krutzmann J."/>
            <person name="Morin E."/>
            <person name="Arend M."/>
            <person name="Barry K.W."/>
            <person name="Binder M."/>
            <person name="Choi C."/>
            <person name="Clum A."/>
            <person name="Copeland A."/>
            <person name="Grisel N."/>
            <person name="Haridas S."/>
            <person name="Kipfer T."/>
            <person name="LaButti K."/>
            <person name="Lindquist E."/>
            <person name="Lipzen A."/>
            <person name="Maire R."/>
            <person name="Meier B."/>
            <person name="Mihaltcheva S."/>
            <person name="Molinier V."/>
            <person name="Murat C."/>
            <person name="Poggeler S."/>
            <person name="Quandt C.A."/>
            <person name="Sperisen C."/>
            <person name="Tritt A."/>
            <person name="Tisserant E."/>
            <person name="Crous P.W."/>
            <person name="Henrissat B."/>
            <person name="Nehls U."/>
            <person name="Egli S."/>
            <person name="Spatafora J.W."/>
            <person name="Grigoriev I.V."/>
            <person name="Martin F.M."/>
        </authorList>
    </citation>
    <scope>NUCLEOTIDE SEQUENCE [LARGE SCALE GENOMIC DNA]</scope>
    <source>
        <strain evidence="3 4">CBS 207.34</strain>
    </source>
</reference>
<keyword evidence="1" id="KW-0472">Membrane</keyword>
<proteinExistence type="predicted"/>
<dbReference type="OrthoDB" id="2560628at2759"/>
<accession>A0A8E2EZX3</accession>
<protein>
    <recommendedName>
        <fullName evidence="2">DUF7702 domain-containing protein</fullName>
    </recommendedName>
</protein>
<feature type="transmembrane region" description="Helical" evidence="1">
    <location>
        <begin position="79"/>
        <end position="108"/>
    </location>
</feature>
<feature type="transmembrane region" description="Helical" evidence="1">
    <location>
        <begin position="164"/>
        <end position="188"/>
    </location>
</feature>
<name>A0A8E2EZX3_9PEZI</name>